<gene>
    <name evidence="1" type="ORF">Y1Q_0004093</name>
</gene>
<organism evidence="1 2">
    <name type="scientific">Alligator mississippiensis</name>
    <name type="common">American alligator</name>
    <dbReference type="NCBI Taxonomy" id="8496"/>
    <lineage>
        <taxon>Eukaryota</taxon>
        <taxon>Metazoa</taxon>
        <taxon>Chordata</taxon>
        <taxon>Craniata</taxon>
        <taxon>Vertebrata</taxon>
        <taxon>Euteleostomi</taxon>
        <taxon>Archelosauria</taxon>
        <taxon>Archosauria</taxon>
        <taxon>Crocodylia</taxon>
        <taxon>Alligatoridae</taxon>
        <taxon>Alligatorinae</taxon>
        <taxon>Alligator</taxon>
    </lineage>
</organism>
<dbReference type="EMBL" id="AKHW03000179">
    <property type="protein sequence ID" value="KYO48703.1"/>
    <property type="molecule type" value="Genomic_DNA"/>
</dbReference>
<accession>A0A151PI94</accession>
<name>A0A151PI94_ALLMI</name>
<comment type="caution">
    <text evidence="1">The sequence shown here is derived from an EMBL/GenBank/DDBJ whole genome shotgun (WGS) entry which is preliminary data.</text>
</comment>
<dbReference type="AlphaFoldDB" id="A0A151PI94"/>
<proteinExistence type="predicted"/>
<evidence type="ECO:0000313" key="1">
    <source>
        <dbReference type="EMBL" id="KYO48703.1"/>
    </source>
</evidence>
<reference evidence="1 2" key="1">
    <citation type="journal article" date="2012" name="Genome Biol.">
        <title>Sequencing three crocodilian genomes to illuminate the evolution of archosaurs and amniotes.</title>
        <authorList>
            <person name="St John J.A."/>
            <person name="Braun E.L."/>
            <person name="Isberg S.R."/>
            <person name="Miles L.G."/>
            <person name="Chong A.Y."/>
            <person name="Gongora J."/>
            <person name="Dalzell P."/>
            <person name="Moran C."/>
            <person name="Bed'hom B."/>
            <person name="Abzhanov A."/>
            <person name="Burgess S.C."/>
            <person name="Cooksey A.M."/>
            <person name="Castoe T.A."/>
            <person name="Crawford N.G."/>
            <person name="Densmore L.D."/>
            <person name="Drew J.C."/>
            <person name="Edwards S.V."/>
            <person name="Faircloth B.C."/>
            <person name="Fujita M.K."/>
            <person name="Greenwold M.J."/>
            <person name="Hoffmann F.G."/>
            <person name="Howard J.M."/>
            <person name="Iguchi T."/>
            <person name="Janes D.E."/>
            <person name="Khan S.Y."/>
            <person name="Kohno S."/>
            <person name="de Koning A.J."/>
            <person name="Lance S.L."/>
            <person name="McCarthy F.M."/>
            <person name="McCormack J.E."/>
            <person name="Merchant M.E."/>
            <person name="Peterson D.G."/>
            <person name="Pollock D.D."/>
            <person name="Pourmand N."/>
            <person name="Raney B.J."/>
            <person name="Roessler K.A."/>
            <person name="Sanford J.R."/>
            <person name="Sawyer R.H."/>
            <person name="Schmidt C.J."/>
            <person name="Triplett E.W."/>
            <person name="Tuberville T.D."/>
            <person name="Venegas-Anaya M."/>
            <person name="Howard J.T."/>
            <person name="Jarvis E.D."/>
            <person name="Guillette L.J.Jr."/>
            <person name="Glenn T.C."/>
            <person name="Green R.E."/>
            <person name="Ray D.A."/>
        </authorList>
    </citation>
    <scope>NUCLEOTIDE SEQUENCE [LARGE SCALE GENOMIC DNA]</scope>
    <source>
        <strain evidence="1">KSC_2009_1</strain>
    </source>
</reference>
<protein>
    <submittedName>
        <fullName evidence="1">Uncharacterized protein</fullName>
    </submittedName>
</protein>
<dbReference type="Proteomes" id="UP000050525">
    <property type="component" value="Unassembled WGS sequence"/>
</dbReference>
<keyword evidence="2" id="KW-1185">Reference proteome</keyword>
<evidence type="ECO:0000313" key="2">
    <source>
        <dbReference type="Proteomes" id="UP000050525"/>
    </source>
</evidence>
<sequence length="133" mass="14633">MTPAEKREIQSFLGAWIAAVGTQKPGQARLPQHQLNSINLTFLKEQTQWMNTKMHARVHTYMLILSPAFQGHRAAQDCITIPSSFEVSLKNPEPQRNGPAILITGTKGCLYAEKNPSGCSSVKCCIVSLASHE</sequence>